<comment type="caution">
    <text evidence="11">The sequence shown here is derived from an EMBL/GenBank/DDBJ whole genome shotgun (WGS) entry which is preliminary data.</text>
</comment>
<evidence type="ECO:0000313" key="12">
    <source>
        <dbReference type="Proteomes" id="UP001589814"/>
    </source>
</evidence>
<comment type="similarity">
    <text evidence="9">Belongs to the DHPS family.</text>
</comment>
<dbReference type="SUPFAM" id="SSF51717">
    <property type="entry name" value="Dihydropteroate synthetase-like"/>
    <property type="match status" value="1"/>
</dbReference>
<name>A0ABV6G671_9GAMM</name>
<dbReference type="PANTHER" id="PTHR20941">
    <property type="entry name" value="FOLATE SYNTHESIS PROTEINS"/>
    <property type="match status" value="1"/>
</dbReference>
<dbReference type="PROSITE" id="PS50972">
    <property type="entry name" value="PTERIN_BINDING"/>
    <property type="match status" value="1"/>
</dbReference>
<evidence type="ECO:0000259" key="10">
    <source>
        <dbReference type="PROSITE" id="PS50972"/>
    </source>
</evidence>
<comment type="pathway">
    <text evidence="3 9">Cofactor biosynthesis; tetrahydrofolate biosynthesis; 7,8-dihydrofolate from 2-amino-4-hydroxy-6-hydroxymethyl-7,8-dihydropteridine diphosphate and 4-aminobenzoate: step 1/2.</text>
</comment>
<evidence type="ECO:0000256" key="6">
    <source>
        <dbReference type="ARBA" id="ARBA00022723"/>
    </source>
</evidence>
<dbReference type="EMBL" id="JBHLVX010000052">
    <property type="protein sequence ID" value="MFC0269164.1"/>
    <property type="molecule type" value="Genomic_DNA"/>
</dbReference>
<evidence type="ECO:0000256" key="5">
    <source>
        <dbReference type="ARBA" id="ARBA00022679"/>
    </source>
</evidence>
<dbReference type="InterPro" id="IPR045031">
    <property type="entry name" value="DHP_synth-like"/>
</dbReference>
<evidence type="ECO:0000256" key="4">
    <source>
        <dbReference type="ARBA" id="ARBA00012458"/>
    </source>
</evidence>
<gene>
    <name evidence="11" type="primary">folP</name>
    <name evidence="11" type="ORF">ACFFHW_14410</name>
</gene>
<evidence type="ECO:0000256" key="7">
    <source>
        <dbReference type="ARBA" id="ARBA00022842"/>
    </source>
</evidence>
<keyword evidence="6 9" id="KW-0479">Metal-binding</keyword>
<feature type="domain" description="Pterin-binding" evidence="10">
    <location>
        <begin position="22"/>
        <end position="275"/>
    </location>
</feature>
<dbReference type="CDD" id="cd00739">
    <property type="entry name" value="DHPS"/>
    <property type="match status" value="1"/>
</dbReference>
<evidence type="ECO:0000313" key="11">
    <source>
        <dbReference type="EMBL" id="MFC0269164.1"/>
    </source>
</evidence>
<dbReference type="EC" id="2.5.1.15" evidence="4 9"/>
<sequence length="285" mass="30897">MSPAETSSELQCGRHRLARSRPQVMGILNVTPDSFSDGGRHHRLDGALRRAEQMLAEGADIIDVGGESTRPGATPVSIDEELDRVVPVVERLAGELGVPVSVDTSAPEVMVEVAACGAALLNDVRSLRRPGALEAACDSGLPVCLMHMVGEPDTMQNDPRYARPIEEEVHDFLLERMEACRAAGIDERRLILDPGFGFAKTLVHNLRLMNRLDYLERLGCPLLVGTSRKGFIGRTLGREVDERLHAGLALTALAVSKGAWIIRTHDIAASVDAIRMTQAVLEEGE</sequence>
<comment type="function">
    <text evidence="9">Catalyzes the condensation of para-aminobenzoate (pABA) with 6-hydroxymethyl-7,8-dihydropterin diphosphate (DHPt-PP) to form 7,8-dihydropteroate (H2Pte), the immediate precursor of folate derivatives.</text>
</comment>
<evidence type="ECO:0000256" key="3">
    <source>
        <dbReference type="ARBA" id="ARBA00004763"/>
    </source>
</evidence>
<dbReference type="PROSITE" id="PS00793">
    <property type="entry name" value="DHPS_2"/>
    <property type="match status" value="1"/>
</dbReference>
<organism evidence="11 12">
    <name type="scientific">Kushneria aurantia</name>
    <dbReference type="NCBI Taxonomy" id="504092"/>
    <lineage>
        <taxon>Bacteria</taxon>
        <taxon>Pseudomonadati</taxon>
        <taxon>Pseudomonadota</taxon>
        <taxon>Gammaproteobacteria</taxon>
        <taxon>Oceanospirillales</taxon>
        <taxon>Halomonadaceae</taxon>
        <taxon>Kushneria</taxon>
    </lineage>
</organism>
<reference evidence="11 12" key="1">
    <citation type="submission" date="2024-09" db="EMBL/GenBank/DDBJ databases">
        <authorList>
            <person name="Sun Q."/>
            <person name="Mori K."/>
        </authorList>
    </citation>
    <scope>NUCLEOTIDE SEQUENCE [LARGE SCALE GENOMIC DNA]</scope>
    <source>
        <strain evidence="11 12">CCM 7415</strain>
    </source>
</reference>
<dbReference type="RefSeq" id="WP_019952555.1">
    <property type="nucleotide sequence ID" value="NZ_JBHLVX010000052.1"/>
</dbReference>
<dbReference type="Proteomes" id="UP001589814">
    <property type="component" value="Unassembled WGS sequence"/>
</dbReference>
<keyword evidence="12" id="KW-1185">Reference proteome</keyword>
<dbReference type="Gene3D" id="3.20.20.20">
    <property type="entry name" value="Dihydropteroate synthase-like"/>
    <property type="match status" value="1"/>
</dbReference>
<keyword evidence="7 9" id="KW-0460">Magnesium</keyword>
<dbReference type="PANTHER" id="PTHR20941:SF1">
    <property type="entry name" value="FOLIC ACID SYNTHESIS PROTEIN FOL1"/>
    <property type="match status" value="1"/>
</dbReference>
<dbReference type="InterPro" id="IPR011005">
    <property type="entry name" value="Dihydropteroate_synth-like_sf"/>
</dbReference>
<keyword evidence="8 9" id="KW-0289">Folate biosynthesis</keyword>
<evidence type="ECO:0000256" key="1">
    <source>
        <dbReference type="ARBA" id="ARBA00000012"/>
    </source>
</evidence>
<proteinExistence type="inferred from homology"/>
<keyword evidence="5 9" id="KW-0808">Transferase</keyword>
<comment type="cofactor">
    <cofactor evidence="2 9">
        <name>Mg(2+)</name>
        <dbReference type="ChEBI" id="CHEBI:18420"/>
    </cofactor>
</comment>
<dbReference type="InterPro" id="IPR000489">
    <property type="entry name" value="Pterin-binding_dom"/>
</dbReference>
<dbReference type="PROSITE" id="PS00792">
    <property type="entry name" value="DHPS_1"/>
    <property type="match status" value="1"/>
</dbReference>
<dbReference type="InterPro" id="IPR006390">
    <property type="entry name" value="DHP_synth_dom"/>
</dbReference>
<evidence type="ECO:0000256" key="8">
    <source>
        <dbReference type="ARBA" id="ARBA00022909"/>
    </source>
</evidence>
<comment type="catalytic activity">
    <reaction evidence="1">
        <text>(7,8-dihydropterin-6-yl)methyl diphosphate + 4-aminobenzoate = 7,8-dihydropteroate + diphosphate</text>
        <dbReference type="Rhea" id="RHEA:19949"/>
        <dbReference type="ChEBI" id="CHEBI:17836"/>
        <dbReference type="ChEBI" id="CHEBI:17839"/>
        <dbReference type="ChEBI" id="CHEBI:33019"/>
        <dbReference type="ChEBI" id="CHEBI:72950"/>
        <dbReference type="EC" id="2.5.1.15"/>
    </reaction>
</comment>
<dbReference type="NCBIfam" id="TIGR01496">
    <property type="entry name" value="DHPS"/>
    <property type="match status" value="1"/>
</dbReference>
<protein>
    <recommendedName>
        <fullName evidence="4 9">Dihydropteroate synthase</fullName>
        <shortName evidence="9">DHPS</shortName>
        <ecNumber evidence="4 9">2.5.1.15</ecNumber>
    </recommendedName>
    <alternativeName>
        <fullName evidence="9">Dihydropteroate pyrophosphorylase</fullName>
    </alternativeName>
</protein>
<evidence type="ECO:0000256" key="2">
    <source>
        <dbReference type="ARBA" id="ARBA00001946"/>
    </source>
</evidence>
<dbReference type="Pfam" id="PF00809">
    <property type="entry name" value="Pterin_bind"/>
    <property type="match status" value="1"/>
</dbReference>
<evidence type="ECO:0000256" key="9">
    <source>
        <dbReference type="RuleBase" id="RU361205"/>
    </source>
</evidence>
<dbReference type="GO" id="GO:0004156">
    <property type="term" value="F:dihydropteroate synthase activity"/>
    <property type="evidence" value="ECO:0007669"/>
    <property type="project" value="UniProtKB-EC"/>
</dbReference>
<accession>A0ABV6G671</accession>